<dbReference type="PANTHER" id="PTHR34388:SF1">
    <property type="entry name" value="DNA POLYMERASE III SUBUNIT DELTA"/>
    <property type="match status" value="1"/>
</dbReference>
<dbReference type="Gene3D" id="3.40.50.300">
    <property type="entry name" value="P-loop containing nucleotide triphosphate hydrolases"/>
    <property type="match status" value="1"/>
</dbReference>
<keyword evidence="3 10" id="KW-0548">Nucleotidyltransferase</keyword>
<proteinExistence type="inferred from homology"/>
<evidence type="ECO:0000256" key="4">
    <source>
        <dbReference type="ARBA" id="ARBA00022705"/>
    </source>
</evidence>
<dbReference type="RefSeq" id="WP_189691978.1">
    <property type="nucleotide sequence ID" value="NZ_BNCM01000001.1"/>
</dbReference>
<accession>A0ABS1K0M3</accession>
<dbReference type="EMBL" id="JAERRC010000020">
    <property type="protein sequence ID" value="MBL0705211.1"/>
    <property type="molecule type" value="Genomic_DNA"/>
</dbReference>
<dbReference type="InterPro" id="IPR008921">
    <property type="entry name" value="DNA_pol3_clamp-load_cplx_C"/>
</dbReference>
<dbReference type="PANTHER" id="PTHR34388">
    <property type="entry name" value="DNA POLYMERASE III SUBUNIT DELTA"/>
    <property type="match status" value="1"/>
</dbReference>
<organism evidence="10 11">
    <name type="scientific">Sinomonas cellulolyticus</name>
    <dbReference type="NCBI Taxonomy" id="2801916"/>
    <lineage>
        <taxon>Bacteria</taxon>
        <taxon>Bacillati</taxon>
        <taxon>Actinomycetota</taxon>
        <taxon>Actinomycetes</taxon>
        <taxon>Micrococcales</taxon>
        <taxon>Micrococcaceae</taxon>
        <taxon>Sinomonas</taxon>
    </lineage>
</organism>
<feature type="region of interest" description="Disordered" evidence="8">
    <location>
        <begin position="1"/>
        <end position="25"/>
    </location>
</feature>
<evidence type="ECO:0000256" key="2">
    <source>
        <dbReference type="ARBA" id="ARBA00022679"/>
    </source>
</evidence>
<evidence type="ECO:0000313" key="10">
    <source>
        <dbReference type="EMBL" id="MBL0705211.1"/>
    </source>
</evidence>
<dbReference type="NCBIfam" id="TIGR01128">
    <property type="entry name" value="holA"/>
    <property type="match status" value="1"/>
</dbReference>
<dbReference type="Pfam" id="PF21694">
    <property type="entry name" value="DNA_pol3_delta_C"/>
    <property type="match status" value="1"/>
</dbReference>
<protein>
    <recommendedName>
        <fullName evidence="1">DNA-directed DNA polymerase</fullName>
        <ecNumber evidence="1">2.7.7.7</ecNumber>
    </recommendedName>
</protein>
<feature type="compositionally biased region" description="Low complexity" evidence="8">
    <location>
        <begin position="1"/>
        <end position="23"/>
    </location>
</feature>
<evidence type="ECO:0000256" key="7">
    <source>
        <dbReference type="ARBA" id="ARBA00049244"/>
    </source>
</evidence>
<dbReference type="InterPro" id="IPR048466">
    <property type="entry name" value="DNA_pol3_delta-like_C"/>
</dbReference>
<comment type="similarity">
    <text evidence="6">Belongs to the DNA polymerase HolA subunit family.</text>
</comment>
<feature type="domain" description="DNA polymerase III delta subunit-like C-terminal" evidence="9">
    <location>
        <begin position="227"/>
        <end position="338"/>
    </location>
</feature>
<keyword evidence="4" id="KW-0235">DNA replication</keyword>
<dbReference type="SUPFAM" id="SSF48019">
    <property type="entry name" value="post-AAA+ oligomerization domain-like"/>
    <property type="match status" value="1"/>
</dbReference>
<evidence type="ECO:0000256" key="5">
    <source>
        <dbReference type="ARBA" id="ARBA00022932"/>
    </source>
</evidence>
<comment type="caution">
    <text evidence="10">The sequence shown here is derived from an EMBL/GenBank/DDBJ whole genome shotgun (WGS) entry which is preliminary data.</text>
</comment>
<name>A0ABS1K0M3_9MICC</name>
<keyword evidence="2 10" id="KW-0808">Transferase</keyword>
<sequence>MSPAARGARASAQRGGAASRSTAKSVGTVDWREAAPAPVVLIVGPEEYLASRAIDGVRAKARAQSPDLEVTRLDAANYSGGELLMAASPSLFGDSKLVEVHGLESMTEEFLRDGLAYLTAPAEEVVLVLRHAGGTRGKKLLDAVKTSGAPVIDCQPLKRDADKAAFVAAEFRGSGRRIDREGIEALVAAVGSSLAELAAACSQLALDASSTVDAALVEKYFGGRVEATAFKVADAALAGQTAQALSAFRHALETGVDPVPMVAALAAKLRTLAKVAGARGSAQSIARELGMQPWLVEQAQRDIRGWTPQSLAAAIRAVAEADAEVKGLARDPGYAVERALGIVSSAARAR</sequence>
<dbReference type="InterPro" id="IPR027417">
    <property type="entry name" value="P-loop_NTPase"/>
</dbReference>
<dbReference type="InterPro" id="IPR005790">
    <property type="entry name" value="DNA_polIII_delta"/>
</dbReference>
<evidence type="ECO:0000256" key="6">
    <source>
        <dbReference type="ARBA" id="ARBA00034754"/>
    </source>
</evidence>
<reference evidence="10 11" key="1">
    <citation type="submission" date="2021-01" db="EMBL/GenBank/DDBJ databases">
        <title>Genome public.</title>
        <authorList>
            <person name="Liu C."/>
            <person name="Sun Q."/>
        </authorList>
    </citation>
    <scope>NUCLEOTIDE SEQUENCE [LARGE SCALE GENOMIC DNA]</scope>
    <source>
        <strain evidence="10 11">JC656</strain>
    </source>
</reference>
<dbReference type="Gene3D" id="1.20.272.10">
    <property type="match status" value="1"/>
</dbReference>
<keyword evidence="5" id="KW-0239">DNA-directed DNA polymerase</keyword>
<dbReference type="EC" id="2.7.7.7" evidence="1"/>
<evidence type="ECO:0000313" key="11">
    <source>
        <dbReference type="Proteomes" id="UP000639051"/>
    </source>
</evidence>
<evidence type="ECO:0000256" key="3">
    <source>
        <dbReference type="ARBA" id="ARBA00022695"/>
    </source>
</evidence>
<evidence type="ECO:0000256" key="1">
    <source>
        <dbReference type="ARBA" id="ARBA00012417"/>
    </source>
</evidence>
<comment type="catalytic activity">
    <reaction evidence="7">
        <text>DNA(n) + a 2'-deoxyribonucleoside 5'-triphosphate = DNA(n+1) + diphosphate</text>
        <dbReference type="Rhea" id="RHEA:22508"/>
        <dbReference type="Rhea" id="RHEA-COMP:17339"/>
        <dbReference type="Rhea" id="RHEA-COMP:17340"/>
        <dbReference type="ChEBI" id="CHEBI:33019"/>
        <dbReference type="ChEBI" id="CHEBI:61560"/>
        <dbReference type="ChEBI" id="CHEBI:173112"/>
        <dbReference type="EC" id="2.7.7.7"/>
    </reaction>
</comment>
<keyword evidence="11" id="KW-1185">Reference proteome</keyword>
<gene>
    <name evidence="10" type="primary">holA</name>
    <name evidence="10" type="ORF">JJE72_06770</name>
</gene>
<evidence type="ECO:0000256" key="8">
    <source>
        <dbReference type="SAM" id="MobiDB-lite"/>
    </source>
</evidence>
<evidence type="ECO:0000259" key="9">
    <source>
        <dbReference type="Pfam" id="PF21694"/>
    </source>
</evidence>
<dbReference type="Proteomes" id="UP000639051">
    <property type="component" value="Unassembled WGS sequence"/>
</dbReference>
<dbReference type="GO" id="GO:0003887">
    <property type="term" value="F:DNA-directed DNA polymerase activity"/>
    <property type="evidence" value="ECO:0007669"/>
    <property type="project" value="UniProtKB-EC"/>
</dbReference>